<proteinExistence type="predicted"/>
<evidence type="ECO:0000313" key="1">
    <source>
        <dbReference type="EMBL" id="KAK3778999.1"/>
    </source>
</evidence>
<name>A0AAE1A0H2_9GAST</name>
<organism evidence="1 2">
    <name type="scientific">Elysia crispata</name>
    <name type="common">lettuce slug</name>
    <dbReference type="NCBI Taxonomy" id="231223"/>
    <lineage>
        <taxon>Eukaryota</taxon>
        <taxon>Metazoa</taxon>
        <taxon>Spiralia</taxon>
        <taxon>Lophotrochozoa</taxon>
        <taxon>Mollusca</taxon>
        <taxon>Gastropoda</taxon>
        <taxon>Heterobranchia</taxon>
        <taxon>Euthyneura</taxon>
        <taxon>Panpulmonata</taxon>
        <taxon>Sacoglossa</taxon>
        <taxon>Placobranchoidea</taxon>
        <taxon>Plakobranchidae</taxon>
        <taxon>Elysia</taxon>
    </lineage>
</organism>
<protein>
    <submittedName>
        <fullName evidence="1">Uncharacterized protein</fullName>
    </submittedName>
</protein>
<evidence type="ECO:0000313" key="2">
    <source>
        <dbReference type="Proteomes" id="UP001283361"/>
    </source>
</evidence>
<dbReference type="AlphaFoldDB" id="A0AAE1A0H2"/>
<dbReference type="EMBL" id="JAWDGP010002890">
    <property type="protein sequence ID" value="KAK3778999.1"/>
    <property type="molecule type" value="Genomic_DNA"/>
</dbReference>
<dbReference type="Proteomes" id="UP001283361">
    <property type="component" value="Unassembled WGS sequence"/>
</dbReference>
<accession>A0AAE1A0H2</accession>
<sequence>MRVWRSDCYRFYYIESASIFAGRLPTIINLLPIIKDGTQLPKGDHSMPGATIPLSLSGKLQDVQLARGQGQMIEVKLGPALTL</sequence>
<keyword evidence="2" id="KW-1185">Reference proteome</keyword>
<reference evidence="1" key="1">
    <citation type="journal article" date="2023" name="G3 (Bethesda)">
        <title>A reference genome for the long-term kleptoplast-retaining sea slug Elysia crispata morphotype clarki.</title>
        <authorList>
            <person name="Eastman K.E."/>
            <person name="Pendleton A.L."/>
            <person name="Shaikh M.A."/>
            <person name="Suttiyut T."/>
            <person name="Ogas R."/>
            <person name="Tomko P."/>
            <person name="Gavelis G."/>
            <person name="Widhalm J.R."/>
            <person name="Wisecaver J.H."/>
        </authorList>
    </citation>
    <scope>NUCLEOTIDE SEQUENCE</scope>
    <source>
        <strain evidence="1">ECLA1</strain>
    </source>
</reference>
<comment type="caution">
    <text evidence="1">The sequence shown here is derived from an EMBL/GenBank/DDBJ whole genome shotgun (WGS) entry which is preliminary data.</text>
</comment>
<gene>
    <name evidence="1" type="ORF">RRG08_034257</name>
</gene>